<dbReference type="GO" id="GO:0005737">
    <property type="term" value="C:cytoplasm"/>
    <property type="evidence" value="ECO:0007669"/>
    <property type="project" value="TreeGrafter"/>
</dbReference>
<dbReference type="SUPFAM" id="SSF51971">
    <property type="entry name" value="Nucleotide-binding domain"/>
    <property type="match status" value="1"/>
</dbReference>
<dbReference type="EMBL" id="KV429039">
    <property type="protein sequence ID" value="KZT72867.1"/>
    <property type="molecule type" value="Genomic_DNA"/>
</dbReference>
<keyword evidence="9" id="KW-1185">Reference proteome</keyword>
<evidence type="ECO:0000313" key="8">
    <source>
        <dbReference type="EMBL" id="KZT72867.1"/>
    </source>
</evidence>
<dbReference type="Gene3D" id="3.40.50.720">
    <property type="entry name" value="NAD(P)-binding Rossmann-like Domain"/>
    <property type="match status" value="1"/>
</dbReference>
<dbReference type="GO" id="GO:0003884">
    <property type="term" value="F:D-amino-acid oxidase activity"/>
    <property type="evidence" value="ECO:0007669"/>
    <property type="project" value="InterPro"/>
</dbReference>
<keyword evidence="4 6" id="KW-0274">FAD</keyword>
<dbReference type="Pfam" id="PF01266">
    <property type="entry name" value="DAO"/>
    <property type="match status" value="1"/>
</dbReference>
<dbReference type="Proteomes" id="UP000076727">
    <property type="component" value="Unassembled WGS sequence"/>
</dbReference>
<evidence type="ECO:0000313" key="9">
    <source>
        <dbReference type="Proteomes" id="UP000076727"/>
    </source>
</evidence>
<evidence type="ECO:0000256" key="5">
    <source>
        <dbReference type="ARBA" id="ARBA00023002"/>
    </source>
</evidence>
<feature type="domain" description="FAD dependent oxidoreductase" evidence="7">
    <location>
        <begin position="13"/>
        <end position="357"/>
    </location>
</feature>
<dbReference type="STRING" id="1314783.A0A165T365"/>
<organism evidence="8 9">
    <name type="scientific">Daedalea quercina L-15889</name>
    <dbReference type="NCBI Taxonomy" id="1314783"/>
    <lineage>
        <taxon>Eukaryota</taxon>
        <taxon>Fungi</taxon>
        <taxon>Dikarya</taxon>
        <taxon>Basidiomycota</taxon>
        <taxon>Agaricomycotina</taxon>
        <taxon>Agaricomycetes</taxon>
        <taxon>Polyporales</taxon>
        <taxon>Fomitopsis</taxon>
    </lineage>
</organism>
<evidence type="ECO:0000256" key="6">
    <source>
        <dbReference type="PIRSR" id="PIRSR000189-1"/>
    </source>
</evidence>
<feature type="binding site" evidence="6">
    <location>
        <position position="169"/>
    </location>
    <ligand>
        <name>FAD</name>
        <dbReference type="ChEBI" id="CHEBI:57692"/>
    </ligand>
</feature>
<keyword evidence="3" id="KW-0285">Flavoprotein</keyword>
<dbReference type="InterPro" id="IPR023209">
    <property type="entry name" value="DAO"/>
</dbReference>
<comment type="similarity">
    <text evidence="2">Belongs to the DAMOX/DASOX family.</text>
</comment>
<dbReference type="PIRSF" id="PIRSF000189">
    <property type="entry name" value="D-aa_oxidase"/>
    <property type="match status" value="1"/>
</dbReference>
<dbReference type="GO" id="GO:0019478">
    <property type="term" value="P:D-amino acid catabolic process"/>
    <property type="evidence" value="ECO:0007669"/>
    <property type="project" value="TreeGrafter"/>
</dbReference>
<feature type="binding site" evidence="6">
    <location>
        <position position="189"/>
    </location>
    <ligand>
        <name>FAD</name>
        <dbReference type="ChEBI" id="CHEBI:57692"/>
    </ligand>
</feature>
<feature type="binding site" evidence="6">
    <location>
        <position position="297"/>
    </location>
    <ligand>
        <name>D-dopa</name>
        <dbReference type="ChEBI" id="CHEBI:149689"/>
    </ligand>
</feature>
<feature type="binding site" evidence="6">
    <location>
        <position position="237"/>
    </location>
    <ligand>
        <name>D-dopa</name>
        <dbReference type="ChEBI" id="CHEBI:149689"/>
    </ligand>
</feature>
<evidence type="ECO:0000256" key="3">
    <source>
        <dbReference type="ARBA" id="ARBA00022630"/>
    </source>
</evidence>
<sequence length="364" mass="39745">MPEGARTAGPVEVVILGAGVIGLTIARTLLSSSPNAYKIKIVARDMPEDLDSQGFASPWAGANWSPIRSFIERTRKWERETFEKMWELIPQGLAMVLPTRVFFTTNEDLTQLWYKDLVREFRVLDPSEVPSGLKGGIAFKTFSVNPELYLPWLQSELLAHGVEFIRRRVHSLSEAAALAGPNGVLVNATGLGARSLIGVEDTDVYPIRGQTIIVHAPGVKEFVSFPLDAGKTGEATYIIPRPSPPGEVLLGGTFQPDNWDTSLDVDTARGILERCGMLAPQLKDKETRVLRHNVGLRPARKGGPRVEAAWTDVPLKSELLHESGTNVHGRVLLAHAYGFGAAGYQNSWGAAHEVADLIASKLNE</sequence>
<proteinExistence type="inferred from homology"/>
<reference evidence="8 9" key="1">
    <citation type="journal article" date="2016" name="Mol. Biol. Evol.">
        <title>Comparative Genomics of Early-Diverging Mushroom-Forming Fungi Provides Insights into the Origins of Lignocellulose Decay Capabilities.</title>
        <authorList>
            <person name="Nagy L.G."/>
            <person name="Riley R."/>
            <person name="Tritt A."/>
            <person name="Adam C."/>
            <person name="Daum C."/>
            <person name="Floudas D."/>
            <person name="Sun H."/>
            <person name="Yadav J.S."/>
            <person name="Pangilinan J."/>
            <person name="Larsson K.H."/>
            <person name="Matsuura K."/>
            <person name="Barry K."/>
            <person name="Labutti K."/>
            <person name="Kuo R."/>
            <person name="Ohm R.A."/>
            <person name="Bhattacharya S.S."/>
            <person name="Shirouzu T."/>
            <person name="Yoshinaga Y."/>
            <person name="Martin F.M."/>
            <person name="Grigoriev I.V."/>
            <person name="Hibbett D.S."/>
        </authorList>
    </citation>
    <scope>NUCLEOTIDE SEQUENCE [LARGE SCALE GENOMIC DNA]</scope>
    <source>
        <strain evidence="8 9">L-15889</strain>
    </source>
</reference>
<dbReference type="AlphaFoldDB" id="A0A165T365"/>
<evidence type="ECO:0000259" key="7">
    <source>
        <dbReference type="Pfam" id="PF01266"/>
    </source>
</evidence>
<dbReference type="OrthoDB" id="2015447at2759"/>
<name>A0A165T365_9APHY</name>
<comment type="cofactor">
    <cofactor evidence="1 6">
        <name>FAD</name>
        <dbReference type="ChEBI" id="CHEBI:57692"/>
    </cofactor>
</comment>
<dbReference type="GO" id="GO:0071949">
    <property type="term" value="F:FAD binding"/>
    <property type="evidence" value="ECO:0007669"/>
    <property type="project" value="InterPro"/>
</dbReference>
<evidence type="ECO:0000256" key="4">
    <source>
        <dbReference type="ARBA" id="ARBA00022827"/>
    </source>
</evidence>
<dbReference type="SUPFAM" id="SSF54373">
    <property type="entry name" value="FAD-linked reductases, C-terminal domain"/>
    <property type="match status" value="1"/>
</dbReference>
<keyword evidence="5" id="KW-0560">Oxidoreductase</keyword>
<gene>
    <name evidence="8" type="ORF">DAEQUDRAFT_663229</name>
</gene>
<dbReference type="Gene3D" id="3.30.9.10">
    <property type="entry name" value="D-Amino Acid Oxidase, subunit A, domain 2"/>
    <property type="match status" value="1"/>
</dbReference>
<dbReference type="PANTHER" id="PTHR11530:SF30">
    <property type="entry name" value="FAD DEPENDENT OXIDOREDUCTASE DOMAIN-CONTAINING PROTEIN"/>
    <property type="match status" value="1"/>
</dbReference>
<dbReference type="InterPro" id="IPR006076">
    <property type="entry name" value="FAD-dep_OxRdtase"/>
</dbReference>
<evidence type="ECO:0000256" key="1">
    <source>
        <dbReference type="ARBA" id="ARBA00001974"/>
    </source>
</evidence>
<evidence type="ECO:0000256" key="2">
    <source>
        <dbReference type="ARBA" id="ARBA00006730"/>
    </source>
</evidence>
<accession>A0A165T365</accession>
<dbReference type="PANTHER" id="PTHR11530">
    <property type="entry name" value="D-AMINO ACID OXIDASE"/>
    <property type="match status" value="1"/>
</dbReference>
<protein>
    <submittedName>
        <fullName evidence="8">FAD dependent oxidoreductase</fullName>
    </submittedName>
</protein>